<evidence type="ECO:0000313" key="3">
    <source>
        <dbReference type="EMBL" id="NYD92110.1"/>
    </source>
</evidence>
<dbReference type="EMBL" id="JACCBY010000009">
    <property type="protein sequence ID" value="NYD92110.1"/>
    <property type="molecule type" value="Genomic_DNA"/>
</dbReference>
<keyword evidence="3" id="KW-0969">Cilium</keyword>
<dbReference type="Proteomes" id="UP000517753">
    <property type="component" value="Unassembled WGS sequence"/>
</dbReference>
<keyword evidence="3" id="KW-0966">Cell projection</keyword>
<protein>
    <submittedName>
        <fullName evidence="3">Flagellar assembly protein FliH</fullName>
    </submittedName>
</protein>
<gene>
    <name evidence="3" type="ORF">HD841_003930</name>
</gene>
<evidence type="ECO:0000256" key="2">
    <source>
        <dbReference type="ARBA" id="ARBA00022927"/>
    </source>
</evidence>
<evidence type="ECO:0000256" key="1">
    <source>
        <dbReference type="ARBA" id="ARBA00022448"/>
    </source>
</evidence>
<proteinExistence type="predicted"/>
<keyword evidence="4" id="KW-1185">Reference proteome</keyword>
<dbReference type="AlphaFoldDB" id="A0A7Y9FRF5"/>
<dbReference type="RefSeq" id="WP_257015817.1">
    <property type="nucleotide sequence ID" value="NZ_JACCBY010000009.1"/>
</dbReference>
<dbReference type="PANTHER" id="PTHR34982:SF1">
    <property type="entry name" value="FLAGELLAR ASSEMBLY PROTEIN FLIH"/>
    <property type="match status" value="1"/>
</dbReference>
<keyword evidence="2" id="KW-0653">Protein transport</keyword>
<dbReference type="InterPro" id="IPR051472">
    <property type="entry name" value="T3SS_Stator/FliH"/>
</dbReference>
<accession>A0A7Y9FRF5</accession>
<keyword evidence="3" id="KW-0282">Flagellum</keyword>
<reference evidence="3 4" key="1">
    <citation type="submission" date="2020-08" db="EMBL/GenBank/DDBJ databases">
        <title>The Agave Microbiome: Exploring the role of microbial communities in plant adaptations to desert environments.</title>
        <authorList>
            <person name="Partida-Martinez L.P."/>
        </authorList>
    </citation>
    <scope>NUCLEOTIDE SEQUENCE [LARGE SCALE GENOMIC DNA]</scope>
    <source>
        <strain evidence="3 4">AS2.3</strain>
    </source>
</reference>
<name>A0A7Y9FRF5_9SPHN</name>
<comment type="caution">
    <text evidence="3">The sequence shown here is derived from an EMBL/GenBank/DDBJ whole genome shotgun (WGS) entry which is preliminary data.</text>
</comment>
<evidence type="ECO:0000313" key="4">
    <source>
        <dbReference type="Proteomes" id="UP000517753"/>
    </source>
</evidence>
<dbReference type="PANTHER" id="PTHR34982">
    <property type="entry name" value="YOP PROTEINS TRANSLOCATION PROTEIN L"/>
    <property type="match status" value="1"/>
</dbReference>
<organism evidence="3 4">
    <name type="scientific">Sphingomonas melonis</name>
    <dbReference type="NCBI Taxonomy" id="152682"/>
    <lineage>
        <taxon>Bacteria</taxon>
        <taxon>Pseudomonadati</taxon>
        <taxon>Pseudomonadota</taxon>
        <taxon>Alphaproteobacteria</taxon>
        <taxon>Sphingomonadales</taxon>
        <taxon>Sphingomonadaceae</taxon>
        <taxon>Sphingomonas</taxon>
    </lineage>
</organism>
<dbReference type="GO" id="GO:0015031">
    <property type="term" value="P:protein transport"/>
    <property type="evidence" value="ECO:0007669"/>
    <property type="project" value="UniProtKB-KW"/>
</dbReference>
<sequence length="222" mass="23618">MMDPRARVEPFGFDRVFQANAEPAAAGSNDLADHVHDLLARLAVMERDHQDELARARTEAFQAGLDQARHEATTALLSAADAIHAAIDDLDARFADAIAQQSQAAADVALAAAEALAGHALDQAPLRAVDEALGRVLGQVARGTRLCVRINPDQHEALTTLLAERQRHDRRQLHLAAMADPAVAPGDAVIFWDEGGLAVDAAARRAAVMAELDPALRGEDQG</sequence>
<dbReference type="GO" id="GO:0005829">
    <property type="term" value="C:cytosol"/>
    <property type="evidence" value="ECO:0007669"/>
    <property type="project" value="TreeGrafter"/>
</dbReference>
<keyword evidence="1" id="KW-0813">Transport</keyword>